<proteinExistence type="predicted"/>
<evidence type="ECO:0000313" key="8">
    <source>
        <dbReference type="Proteomes" id="UP000030651"/>
    </source>
</evidence>
<dbReference type="HOGENOM" id="CLU_804218_0_0_1"/>
<dbReference type="PROSITE" id="PS00463">
    <property type="entry name" value="ZN2_CY6_FUNGAL_1"/>
    <property type="match status" value="1"/>
</dbReference>
<keyword evidence="8" id="KW-1185">Reference proteome</keyword>
<dbReference type="Proteomes" id="UP000030651">
    <property type="component" value="Unassembled WGS sequence"/>
</dbReference>
<evidence type="ECO:0000256" key="5">
    <source>
        <dbReference type="SAM" id="MobiDB-lite"/>
    </source>
</evidence>
<keyword evidence="2" id="KW-0238">DNA-binding</keyword>
<dbReference type="SUPFAM" id="SSF57701">
    <property type="entry name" value="Zn2/Cys6 DNA-binding domain"/>
    <property type="match status" value="1"/>
</dbReference>
<accession>W3WUQ8</accession>
<keyword evidence="3" id="KW-0804">Transcription</keyword>
<dbReference type="PANTHER" id="PTHR31069">
    <property type="entry name" value="OLEATE-ACTIVATED TRANSCRIPTION FACTOR 1-RELATED"/>
    <property type="match status" value="1"/>
</dbReference>
<evidence type="ECO:0000256" key="2">
    <source>
        <dbReference type="ARBA" id="ARBA00023125"/>
    </source>
</evidence>
<organism evidence="7 8">
    <name type="scientific">Pestalotiopsis fici (strain W106-1 / CGMCC3.15140)</name>
    <dbReference type="NCBI Taxonomy" id="1229662"/>
    <lineage>
        <taxon>Eukaryota</taxon>
        <taxon>Fungi</taxon>
        <taxon>Dikarya</taxon>
        <taxon>Ascomycota</taxon>
        <taxon>Pezizomycotina</taxon>
        <taxon>Sordariomycetes</taxon>
        <taxon>Xylariomycetidae</taxon>
        <taxon>Amphisphaeriales</taxon>
        <taxon>Sporocadaceae</taxon>
        <taxon>Pestalotiopsis</taxon>
    </lineage>
</organism>
<dbReference type="GO" id="GO:0000981">
    <property type="term" value="F:DNA-binding transcription factor activity, RNA polymerase II-specific"/>
    <property type="evidence" value="ECO:0007669"/>
    <property type="project" value="InterPro"/>
</dbReference>
<evidence type="ECO:0000259" key="6">
    <source>
        <dbReference type="PROSITE" id="PS50048"/>
    </source>
</evidence>
<reference evidence="8" key="1">
    <citation type="journal article" date="2015" name="BMC Genomics">
        <title>Genomic and transcriptomic analysis of the endophytic fungus Pestalotiopsis fici reveals its lifestyle and high potential for synthesis of natural products.</title>
        <authorList>
            <person name="Wang X."/>
            <person name="Zhang X."/>
            <person name="Liu L."/>
            <person name="Xiang M."/>
            <person name="Wang W."/>
            <person name="Sun X."/>
            <person name="Che Y."/>
            <person name="Guo L."/>
            <person name="Liu G."/>
            <person name="Guo L."/>
            <person name="Wang C."/>
            <person name="Yin W.B."/>
            <person name="Stadler M."/>
            <person name="Zhang X."/>
            <person name="Liu X."/>
        </authorList>
    </citation>
    <scope>NUCLEOTIDE SEQUENCE [LARGE SCALE GENOMIC DNA]</scope>
    <source>
        <strain evidence="8">W106-1 / CGMCC3.15140</strain>
    </source>
</reference>
<dbReference type="KEGG" id="pfy:PFICI_09670"/>
<dbReference type="GO" id="GO:0003677">
    <property type="term" value="F:DNA binding"/>
    <property type="evidence" value="ECO:0007669"/>
    <property type="project" value="UniProtKB-KW"/>
</dbReference>
<dbReference type="Gene3D" id="4.10.240.10">
    <property type="entry name" value="Zn(2)-C6 fungal-type DNA-binding domain"/>
    <property type="match status" value="1"/>
</dbReference>
<dbReference type="STRING" id="1229662.W3WUQ8"/>
<feature type="compositionally biased region" description="Low complexity" evidence="5">
    <location>
        <begin position="184"/>
        <end position="198"/>
    </location>
</feature>
<dbReference type="InterPro" id="IPR036864">
    <property type="entry name" value="Zn2-C6_fun-type_DNA-bd_sf"/>
</dbReference>
<evidence type="ECO:0000256" key="3">
    <source>
        <dbReference type="ARBA" id="ARBA00023163"/>
    </source>
</evidence>
<dbReference type="CDD" id="cd00067">
    <property type="entry name" value="GAL4"/>
    <property type="match status" value="1"/>
</dbReference>
<protein>
    <recommendedName>
        <fullName evidence="6">Zn(2)-C6 fungal-type domain-containing protein</fullName>
    </recommendedName>
</protein>
<dbReference type="OrthoDB" id="2328572at2759"/>
<dbReference type="PROSITE" id="PS50048">
    <property type="entry name" value="ZN2_CY6_FUNGAL_2"/>
    <property type="match status" value="1"/>
</dbReference>
<gene>
    <name evidence="7" type="ORF">PFICI_09670</name>
</gene>
<dbReference type="PRINTS" id="PR00755">
    <property type="entry name" value="AFLATOXINBRP"/>
</dbReference>
<dbReference type="GeneID" id="19274683"/>
<keyword evidence="1" id="KW-0805">Transcription regulation</keyword>
<evidence type="ECO:0000256" key="4">
    <source>
        <dbReference type="ARBA" id="ARBA00023242"/>
    </source>
</evidence>
<dbReference type="RefSeq" id="XP_007836442.1">
    <property type="nucleotide sequence ID" value="XM_007838251.1"/>
</dbReference>
<dbReference type="OMA" id="GRGHECE"/>
<dbReference type="PANTHER" id="PTHR31069:SF32">
    <property type="entry name" value="ARGININE METABOLISM REGULATION PROTEIN II"/>
    <property type="match status" value="1"/>
</dbReference>
<keyword evidence="4" id="KW-0539">Nucleus</keyword>
<feature type="region of interest" description="Disordered" evidence="5">
    <location>
        <begin position="62"/>
        <end position="88"/>
    </location>
</feature>
<dbReference type="InterPro" id="IPR050675">
    <property type="entry name" value="OAF3"/>
</dbReference>
<sequence>MLQTSQSRKGAAAANTPQQVKLRSACNKCCIAKVKCSGEKTGCARCRNTGDKCVYMESRVGKVQGPRRKTRDTSRNEPRHHQQDRTGLSLAQPASVITVATGDELQEHDPVELIRWSGDWHLAQLETSSPAEFRDNLSSGAETRHNSTDVSMYTSPEGFGMPVVDPNLENFLLEFPVPRDSLEPTSTASSGDASASPSLGMRPRTEADSQCCLDCCHIIADLENYIMSDLRNFKIILGIIRNVLQRLAQLIEHQQSSVNHRCLLLLKTLMYQILELMEAGRKSIIAEKTRERQRSLASGGTGLGLGDYSIDAEEQSTLRVQTVIKEVRRATELLSKMKSLSDGSGPLSDRTARENHYIDLEDRFRGLEALLRP</sequence>
<evidence type="ECO:0000256" key="1">
    <source>
        <dbReference type="ARBA" id="ARBA00023015"/>
    </source>
</evidence>
<dbReference type="EMBL" id="KI912115">
    <property type="protein sequence ID" value="ETS77608.1"/>
    <property type="molecule type" value="Genomic_DNA"/>
</dbReference>
<feature type="region of interest" description="Disordered" evidence="5">
    <location>
        <begin position="182"/>
        <end position="203"/>
    </location>
</feature>
<dbReference type="AlphaFoldDB" id="W3WUQ8"/>
<dbReference type="Pfam" id="PF00172">
    <property type="entry name" value="Zn_clus"/>
    <property type="match status" value="1"/>
</dbReference>
<name>W3WUQ8_PESFW</name>
<dbReference type="GO" id="GO:0008270">
    <property type="term" value="F:zinc ion binding"/>
    <property type="evidence" value="ECO:0007669"/>
    <property type="project" value="InterPro"/>
</dbReference>
<feature type="compositionally biased region" description="Basic and acidic residues" evidence="5">
    <location>
        <begin position="71"/>
        <end position="84"/>
    </location>
</feature>
<evidence type="ECO:0000313" key="7">
    <source>
        <dbReference type="EMBL" id="ETS77608.1"/>
    </source>
</evidence>
<dbReference type="InParanoid" id="W3WUQ8"/>
<feature type="domain" description="Zn(2)-C6 fungal-type" evidence="6">
    <location>
        <begin position="25"/>
        <end position="55"/>
    </location>
</feature>
<dbReference type="InterPro" id="IPR001138">
    <property type="entry name" value="Zn2Cys6_DnaBD"/>
</dbReference>